<keyword evidence="3" id="KW-1185">Reference proteome</keyword>
<comment type="caution">
    <text evidence="2">The sequence shown here is derived from an EMBL/GenBank/DDBJ whole genome shotgun (WGS) entry which is preliminary data.</text>
</comment>
<protein>
    <submittedName>
        <fullName evidence="2">Kinase mug58-like protein 1</fullName>
    </submittedName>
</protein>
<name>A0ABR4P4R5_9HELO</name>
<proteinExistence type="predicted"/>
<dbReference type="InterPro" id="IPR011646">
    <property type="entry name" value="KAP_P-loop"/>
</dbReference>
<evidence type="ECO:0000259" key="1">
    <source>
        <dbReference type="Pfam" id="PF07693"/>
    </source>
</evidence>
<evidence type="ECO:0000313" key="2">
    <source>
        <dbReference type="EMBL" id="KAL3418299.1"/>
    </source>
</evidence>
<gene>
    <name evidence="2" type="ORF">PVAG01_10015</name>
</gene>
<reference evidence="2 3" key="1">
    <citation type="submission" date="2024-06" db="EMBL/GenBank/DDBJ databases">
        <title>Complete genome of Phlyctema vagabunda strain 19-DSS-EL-015.</title>
        <authorList>
            <person name="Fiorenzani C."/>
        </authorList>
    </citation>
    <scope>NUCLEOTIDE SEQUENCE [LARGE SCALE GENOMIC DNA]</scope>
    <source>
        <strain evidence="2 3">19-DSS-EL-015</strain>
    </source>
</reference>
<organism evidence="2 3">
    <name type="scientific">Phlyctema vagabunda</name>
    <dbReference type="NCBI Taxonomy" id="108571"/>
    <lineage>
        <taxon>Eukaryota</taxon>
        <taxon>Fungi</taxon>
        <taxon>Dikarya</taxon>
        <taxon>Ascomycota</taxon>
        <taxon>Pezizomycotina</taxon>
        <taxon>Leotiomycetes</taxon>
        <taxon>Helotiales</taxon>
        <taxon>Dermateaceae</taxon>
        <taxon>Phlyctema</taxon>
    </lineage>
</organism>
<dbReference type="SUPFAM" id="SSF52540">
    <property type="entry name" value="P-loop containing nucleoside triphosphate hydrolases"/>
    <property type="match status" value="1"/>
</dbReference>
<dbReference type="InterPro" id="IPR027417">
    <property type="entry name" value="P-loop_NTPase"/>
</dbReference>
<dbReference type="Gene3D" id="3.40.50.300">
    <property type="entry name" value="P-loop containing nucleotide triphosphate hydrolases"/>
    <property type="match status" value="1"/>
</dbReference>
<dbReference type="EMBL" id="JBFCZG010000009">
    <property type="protein sequence ID" value="KAL3418299.1"/>
    <property type="molecule type" value="Genomic_DNA"/>
</dbReference>
<dbReference type="Pfam" id="PF07693">
    <property type="entry name" value="KAP_NTPase"/>
    <property type="match status" value="1"/>
</dbReference>
<dbReference type="PANTHER" id="PTHR10285">
    <property type="entry name" value="URIDINE KINASE"/>
    <property type="match status" value="1"/>
</dbReference>
<evidence type="ECO:0000313" key="3">
    <source>
        <dbReference type="Proteomes" id="UP001629113"/>
    </source>
</evidence>
<sequence>MADTTSPNAVPAVKPTIVDDKSPICIPFILAQLKTHQAAKPDTPFFIALNGVQGAGKTTLVSALATTLREKEGLETLVCSIDDLYLKHGDQVALATGNPLNPLVQHRGEPGTHDMTLAREFFTALKSGQPTKIPQYDKSQFNGHGDRVPSSKWQSVNEPGQPPIRVIIFEGWSVGFRALTNAEVEAKASGPSTTLHKHRLEDLLFVNDKLREYDVMTDCFDAFIHVDAEETKFVYDWRLQQEAMLRREKGSGMTDEQVVHFVDGYYPAYELYTQQLRDGVFRGQGKKGAQLRLVVGKDRKVKHVYEI</sequence>
<feature type="domain" description="KAP NTPase" evidence="1">
    <location>
        <begin position="36"/>
        <end position="125"/>
    </location>
</feature>
<accession>A0ABR4P4R5</accession>
<dbReference type="Proteomes" id="UP001629113">
    <property type="component" value="Unassembled WGS sequence"/>
</dbReference>